<keyword evidence="4" id="KW-0677">Repeat</keyword>
<dbReference type="InterPro" id="IPR016024">
    <property type="entry name" value="ARM-type_fold"/>
</dbReference>
<gene>
    <name evidence="9" type="ORF">MVEN_01345800</name>
</gene>
<dbReference type="InterPro" id="IPR011989">
    <property type="entry name" value="ARM-like"/>
</dbReference>
<dbReference type="SMART" id="SM00185">
    <property type="entry name" value="ARM"/>
    <property type="match status" value="14"/>
</dbReference>
<keyword evidence="3" id="KW-0926">Vacuole</keyword>
<evidence type="ECO:0000256" key="2">
    <source>
        <dbReference type="ARBA" id="ARBA00005462"/>
    </source>
</evidence>
<dbReference type="InterPro" id="IPR045156">
    <property type="entry name" value="Vac8"/>
</dbReference>
<dbReference type="GO" id="GO:0005774">
    <property type="term" value="C:vacuolar membrane"/>
    <property type="evidence" value="ECO:0007669"/>
    <property type="project" value="UniProtKB-SubCell"/>
</dbReference>
<dbReference type="PANTHER" id="PTHR47249">
    <property type="entry name" value="VACUOLAR PROTEIN 8"/>
    <property type="match status" value="1"/>
</dbReference>
<evidence type="ECO:0000256" key="4">
    <source>
        <dbReference type="ARBA" id="ARBA00022737"/>
    </source>
</evidence>
<name>A0A8H7CU64_9AGAR</name>
<dbReference type="AlphaFoldDB" id="A0A8H7CU64"/>
<dbReference type="Gene3D" id="1.25.10.10">
    <property type="entry name" value="Leucine-rich Repeat Variant"/>
    <property type="match status" value="4"/>
</dbReference>
<dbReference type="EMBL" id="JACAZI010000010">
    <property type="protein sequence ID" value="KAF7350410.1"/>
    <property type="molecule type" value="Genomic_DNA"/>
</dbReference>
<keyword evidence="6" id="KW-0449">Lipoprotein</keyword>
<keyword evidence="10" id="KW-1185">Reference proteome</keyword>
<dbReference type="InterPro" id="IPR000225">
    <property type="entry name" value="Armadillo"/>
</dbReference>
<keyword evidence="5" id="KW-0472">Membrane</keyword>
<feature type="repeat" description="ARM" evidence="8">
    <location>
        <begin position="557"/>
        <end position="599"/>
    </location>
</feature>
<evidence type="ECO:0000313" key="9">
    <source>
        <dbReference type="EMBL" id="KAF7350410.1"/>
    </source>
</evidence>
<dbReference type="Proteomes" id="UP000620124">
    <property type="component" value="Unassembled WGS sequence"/>
</dbReference>
<feature type="repeat" description="ARM" evidence="8">
    <location>
        <begin position="639"/>
        <end position="681"/>
    </location>
</feature>
<evidence type="ECO:0000256" key="1">
    <source>
        <dbReference type="ARBA" id="ARBA00004592"/>
    </source>
</evidence>
<dbReference type="SUPFAM" id="SSF48371">
    <property type="entry name" value="ARM repeat"/>
    <property type="match status" value="2"/>
</dbReference>
<accession>A0A8H7CU64</accession>
<dbReference type="PROSITE" id="PS50176">
    <property type="entry name" value="ARM_REPEAT"/>
    <property type="match status" value="5"/>
</dbReference>
<comment type="similarity">
    <text evidence="2">Belongs to the beta-catenin family.</text>
</comment>
<sequence>MLPLNRQDTRPSIHSWWSDSNPGLQGPTINLHAAAKPLMRRMYHRQALQLIKKNRGSPLSTTTLEIYLSYLPWKFISSSTKDVILEELMARSESEADAGAMVGSSVFNIFLAQMLESPDMGMQIFACTLLASLAKFECTMPAILELGICEQLMSCLRAGIPRSAIYVALSQIAFWPDGVQAVVDAKVLDDVKELLKSPNPQVRYQTCELVNALVGHDSTACAVLELSTCKELESLLHQEDSEVLEWAIGALSQTAHSLSTSQVIADAGALHLVAMSLESLSPTIRRWTCQLVGSLASHESTAAAVLALRPFQTLVSLLIDEDSEVASEAAHALSRLGHSSDGAQAIVDAGALDLIVASLKSFSPTIQRRTCQLVGSLASHESTAAAILVLKPLQVLVSLLSDKDSEVVNEAVYTLSQIALSSDGAQAIVDAGVLDHLLALLQSTSPRIRKWACILVANLTYHESTTSRAAVLMLKPFQTLMTLLSDNNSAVVKQAAAALSRIAGSLDGVQAIIDAGALDHVLALLQSASPSIREWTCILVAKLVYHESTRAAVLVLKPFQMLVTLLSDENSEVVEQAAAALSRIAGSLDGAQAIIDAGALDHISALLQSASPGIQKWTCILVANLVYHKTTRAAVLALKLFQTLVALLSDKNSAVVKQAVAALSRIAGSLDGAQAIIDAGALDHVSALLQSASPGIRKWTCILVANLVYHETTRATVLALKLFQTLVALLSDGNLEVVDQATYTLSQMARLADGAQAILDAGALDHISGLLESPNPSIRKWTCRIVERLANHDSTVLSILELGPFDQLLSCLQKPATGVHAIFALSALSKWPDGGAALAKIEQFHEKLEILLKVLPDAQTEFQIHTILDNLNRYEVAVDVGNGLAL</sequence>
<evidence type="ECO:0000256" key="3">
    <source>
        <dbReference type="ARBA" id="ARBA00022554"/>
    </source>
</evidence>
<comment type="subcellular location">
    <subcellularLocation>
        <location evidence="1">Vacuole membrane</location>
        <topology evidence="1">Lipid-anchor</topology>
    </subcellularLocation>
</comment>
<evidence type="ECO:0000256" key="8">
    <source>
        <dbReference type="PROSITE-ProRule" id="PRU00259"/>
    </source>
</evidence>
<evidence type="ECO:0000256" key="6">
    <source>
        <dbReference type="ARBA" id="ARBA00023288"/>
    </source>
</evidence>
<evidence type="ECO:0000313" key="10">
    <source>
        <dbReference type="Proteomes" id="UP000620124"/>
    </source>
</evidence>
<feature type="repeat" description="ARM" evidence="8">
    <location>
        <begin position="391"/>
        <end position="433"/>
    </location>
</feature>
<dbReference type="PANTHER" id="PTHR47249:SF1">
    <property type="entry name" value="VACUOLAR PROTEIN 8"/>
    <property type="match status" value="1"/>
</dbReference>
<comment type="caution">
    <text evidence="9">The sequence shown here is derived from an EMBL/GenBank/DDBJ whole genome shotgun (WGS) entry which is preliminary data.</text>
</comment>
<feature type="repeat" description="ARM" evidence="8">
    <location>
        <begin position="721"/>
        <end position="763"/>
    </location>
</feature>
<dbReference type="GO" id="GO:0043495">
    <property type="term" value="F:protein-membrane adaptor activity"/>
    <property type="evidence" value="ECO:0007669"/>
    <property type="project" value="InterPro"/>
</dbReference>
<proteinExistence type="inferred from homology"/>
<dbReference type="Pfam" id="PF13646">
    <property type="entry name" value="HEAT_2"/>
    <property type="match status" value="1"/>
</dbReference>
<dbReference type="OrthoDB" id="7537227at2759"/>
<dbReference type="GO" id="GO:0071562">
    <property type="term" value="P:nucleus-vacuole junction assembly"/>
    <property type="evidence" value="ECO:0007669"/>
    <property type="project" value="InterPro"/>
</dbReference>
<protein>
    <recommendedName>
        <fullName evidence="7">Vacuolar protein 8</fullName>
    </recommendedName>
</protein>
<evidence type="ECO:0000256" key="7">
    <source>
        <dbReference type="ARBA" id="ARBA00026209"/>
    </source>
</evidence>
<feature type="repeat" description="ARM" evidence="8">
    <location>
        <begin position="309"/>
        <end position="351"/>
    </location>
</feature>
<evidence type="ECO:0000256" key="5">
    <source>
        <dbReference type="ARBA" id="ARBA00023136"/>
    </source>
</evidence>
<organism evidence="9 10">
    <name type="scientific">Mycena venus</name>
    <dbReference type="NCBI Taxonomy" id="2733690"/>
    <lineage>
        <taxon>Eukaryota</taxon>
        <taxon>Fungi</taxon>
        <taxon>Dikarya</taxon>
        <taxon>Basidiomycota</taxon>
        <taxon>Agaricomycotina</taxon>
        <taxon>Agaricomycetes</taxon>
        <taxon>Agaricomycetidae</taxon>
        <taxon>Agaricales</taxon>
        <taxon>Marasmiineae</taxon>
        <taxon>Mycenaceae</taxon>
        <taxon>Mycena</taxon>
    </lineage>
</organism>
<reference evidence="9" key="1">
    <citation type="submission" date="2020-05" db="EMBL/GenBank/DDBJ databases">
        <title>Mycena genomes resolve the evolution of fungal bioluminescence.</title>
        <authorList>
            <person name="Tsai I.J."/>
        </authorList>
    </citation>
    <scope>NUCLEOTIDE SEQUENCE</scope>
    <source>
        <strain evidence="9">CCC161011</strain>
    </source>
</reference>